<keyword evidence="2" id="KW-1185">Reference proteome</keyword>
<proteinExistence type="predicted"/>
<reference evidence="1" key="1">
    <citation type="submission" date="2022-01" db="EMBL/GenBank/DDBJ databases">
        <title>Colwellia maritima, isolated from seawater.</title>
        <authorList>
            <person name="Kristyanto S."/>
            <person name="Jung J."/>
            <person name="Jeon C.O."/>
        </authorList>
    </citation>
    <scope>NUCLEOTIDE SEQUENCE</scope>
    <source>
        <strain evidence="1">MSW7</strain>
    </source>
</reference>
<dbReference type="Proteomes" id="UP001139646">
    <property type="component" value="Unassembled WGS sequence"/>
</dbReference>
<dbReference type="EMBL" id="JAKKSL010000007">
    <property type="protein sequence ID" value="MCI2286069.1"/>
    <property type="molecule type" value="Genomic_DNA"/>
</dbReference>
<accession>A0ABS9X765</accession>
<dbReference type="RefSeq" id="WP_242289249.1">
    <property type="nucleotide sequence ID" value="NZ_JAKKSL010000007.1"/>
</dbReference>
<evidence type="ECO:0000313" key="1">
    <source>
        <dbReference type="EMBL" id="MCI2286069.1"/>
    </source>
</evidence>
<gene>
    <name evidence="1" type="ORF">L3081_24925</name>
</gene>
<protein>
    <submittedName>
        <fullName evidence="1">Uncharacterized protein</fullName>
    </submittedName>
</protein>
<organism evidence="1 2">
    <name type="scientific">Colwellia maritima</name>
    <dbReference type="NCBI Taxonomy" id="2912588"/>
    <lineage>
        <taxon>Bacteria</taxon>
        <taxon>Pseudomonadati</taxon>
        <taxon>Pseudomonadota</taxon>
        <taxon>Gammaproteobacteria</taxon>
        <taxon>Alteromonadales</taxon>
        <taxon>Colwelliaceae</taxon>
        <taxon>Colwellia</taxon>
    </lineage>
</organism>
<evidence type="ECO:0000313" key="2">
    <source>
        <dbReference type="Proteomes" id="UP001139646"/>
    </source>
</evidence>
<comment type="caution">
    <text evidence="1">The sequence shown here is derived from an EMBL/GenBank/DDBJ whole genome shotgun (WGS) entry which is preliminary data.</text>
</comment>
<sequence length="103" mass="12227">MSQIHELNMTPKQAYFREREIEMKFSKLEHKLKNADFTVLSPMIRALENDAIQIFEGWGERLFFFLKGIQAAKLISDVEFEECAGIFEEYLPQRFIKYTQSNI</sequence>
<name>A0ABS9X765_9GAMM</name>